<sequence length="111" mass="12756">MTNSNDYPKNEKKNCFKSIIPRAAFYMMIDEYPNKVTLGGMVGKTYKPFLYRQRFTTHLRRLGLDGYSLVFARGNEGVFLKGFIEGHLIIISNFVSNIDNIEVSLIVLIQN</sequence>
<reference evidence="1 2" key="1">
    <citation type="submission" date="2018-05" db="EMBL/GenBank/DDBJ databases">
        <title>Genomic Encyclopedia of Archaeal and Bacterial Type Strains, Phase II (KMG-II): from individual species to whole genera.</title>
        <authorList>
            <person name="Goeker M."/>
        </authorList>
    </citation>
    <scope>NUCLEOTIDE SEQUENCE [LARGE SCALE GENOMIC DNA]</scope>
    <source>
        <strain evidence="1 2">DSM 23514</strain>
    </source>
</reference>
<evidence type="ECO:0000313" key="2">
    <source>
        <dbReference type="Proteomes" id="UP000245667"/>
    </source>
</evidence>
<dbReference type="AlphaFoldDB" id="A0A316E2D6"/>
<accession>A0A316E2D6</accession>
<evidence type="ECO:0000313" key="1">
    <source>
        <dbReference type="EMBL" id="PWK24807.1"/>
    </source>
</evidence>
<dbReference type="Proteomes" id="UP000245667">
    <property type="component" value="Unassembled WGS sequence"/>
</dbReference>
<comment type="caution">
    <text evidence="1">The sequence shown here is derived from an EMBL/GenBank/DDBJ whole genome shotgun (WGS) entry which is preliminary data.</text>
</comment>
<protein>
    <submittedName>
        <fullName evidence="1">Uncharacterized protein</fullName>
    </submittedName>
</protein>
<gene>
    <name evidence="1" type="ORF">LX92_01172</name>
</gene>
<name>A0A316E2D6_9FLAO</name>
<organism evidence="1 2">
    <name type="scientific">Maribacter polysiphoniae</name>
    <dbReference type="NCBI Taxonomy" id="429344"/>
    <lineage>
        <taxon>Bacteria</taxon>
        <taxon>Pseudomonadati</taxon>
        <taxon>Bacteroidota</taxon>
        <taxon>Flavobacteriia</taxon>
        <taxon>Flavobacteriales</taxon>
        <taxon>Flavobacteriaceae</taxon>
        <taxon>Maribacter</taxon>
    </lineage>
</organism>
<dbReference type="EMBL" id="QGGQ01000002">
    <property type="protein sequence ID" value="PWK24807.1"/>
    <property type="molecule type" value="Genomic_DNA"/>
</dbReference>
<proteinExistence type="predicted"/>